<gene>
    <name evidence="1" type="ORF">ARMOST_20522</name>
</gene>
<evidence type="ECO:0000313" key="1">
    <source>
        <dbReference type="EMBL" id="SJL16984.1"/>
    </source>
</evidence>
<proteinExistence type="predicted"/>
<sequence length="70" mass="8598">MKARLLAHELLCWRMFVFIYGLFSRTFFHSKIYDSVQIPEKPKNQNLSGFVCRFINRWTLLTVRHYQWQS</sequence>
<dbReference type="Proteomes" id="UP000219338">
    <property type="component" value="Unassembled WGS sequence"/>
</dbReference>
<protein>
    <submittedName>
        <fullName evidence="1">Uncharacterized protein</fullName>
    </submittedName>
</protein>
<evidence type="ECO:0000313" key="2">
    <source>
        <dbReference type="Proteomes" id="UP000219338"/>
    </source>
</evidence>
<dbReference type="EMBL" id="FUEG01000039">
    <property type="protein sequence ID" value="SJL16984.1"/>
    <property type="molecule type" value="Genomic_DNA"/>
</dbReference>
<accession>A0A284S7K9</accession>
<name>A0A284S7K9_ARMOS</name>
<keyword evidence="2" id="KW-1185">Reference proteome</keyword>
<organism evidence="1 2">
    <name type="scientific">Armillaria ostoyae</name>
    <name type="common">Armillaria root rot fungus</name>
    <dbReference type="NCBI Taxonomy" id="47428"/>
    <lineage>
        <taxon>Eukaryota</taxon>
        <taxon>Fungi</taxon>
        <taxon>Dikarya</taxon>
        <taxon>Basidiomycota</taxon>
        <taxon>Agaricomycotina</taxon>
        <taxon>Agaricomycetes</taxon>
        <taxon>Agaricomycetidae</taxon>
        <taxon>Agaricales</taxon>
        <taxon>Marasmiineae</taxon>
        <taxon>Physalacriaceae</taxon>
        <taxon>Armillaria</taxon>
    </lineage>
</organism>
<reference evidence="2" key="1">
    <citation type="journal article" date="2017" name="Nat. Ecol. Evol.">
        <title>Genome expansion and lineage-specific genetic innovations in the forest pathogenic fungi Armillaria.</title>
        <authorList>
            <person name="Sipos G."/>
            <person name="Prasanna A.N."/>
            <person name="Walter M.C."/>
            <person name="O'Connor E."/>
            <person name="Balint B."/>
            <person name="Krizsan K."/>
            <person name="Kiss B."/>
            <person name="Hess J."/>
            <person name="Varga T."/>
            <person name="Slot J."/>
            <person name="Riley R."/>
            <person name="Boka B."/>
            <person name="Rigling D."/>
            <person name="Barry K."/>
            <person name="Lee J."/>
            <person name="Mihaltcheva S."/>
            <person name="LaButti K."/>
            <person name="Lipzen A."/>
            <person name="Waldron R."/>
            <person name="Moloney N.M."/>
            <person name="Sperisen C."/>
            <person name="Kredics L."/>
            <person name="Vagvoelgyi C."/>
            <person name="Patrignani A."/>
            <person name="Fitzpatrick D."/>
            <person name="Nagy I."/>
            <person name="Doyle S."/>
            <person name="Anderson J.B."/>
            <person name="Grigoriev I.V."/>
            <person name="Gueldener U."/>
            <person name="Muensterkoetter M."/>
            <person name="Nagy L.G."/>
        </authorList>
    </citation>
    <scope>NUCLEOTIDE SEQUENCE [LARGE SCALE GENOMIC DNA]</scope>
    <source>
        <strain evidence="2">C18/9</strain>
    </source>
</reference>
<dbReference type="AlphaFoldDB" id="A0A284S7K9"/>